<dbReference type="InterPro" id="IPR011010">
    <property type="entry name" value="DNA_brk_join_enz"/>
</dbReference>
<dbReference type="InterPro" id="IPR000477">
    <property type="entry name" value="RT_dom"/>
</dbReference>
<dbReference type="SUPFAM" id="SSF56672">
    <property type="entry name" value="DNA/RNA polymerases"/>
    <property type="match status" value="1"/>
</dbReference>
<dbReference type="InterPro" id="IPR036002">
    <property type="entry name" value="Stathmin_sf"/>
</dbReference>
<dbReference type="InterPro" id="IPR013762">
    <property type="entry name" value="Integrase-like_cat_sf"/>
</dbReference>
<reference evidence="4" key="1">
    <citation type="submission" date="2021-03" db="EMBL/GenBank/DDBJ databases">
        <authorList>
            <person name="Bekaert M."/>
        </authorList>
    </citation>
    <scope>NUCLEOTIDE SEQUENCE</scope>
</reference>
<keyword evidence="1" id="KW-0233">DNA recombination</keyword>
<dbReference type="GO" id="GO:0003677">
    <property type="term" value="F:DNA binding"/>
    <property type="evidence" value="ECO:0007669"/>
    <property type="project" value="InterPro"/>
</dbReference>
<comment type="caution">
    <text evidence="4">The sequence shown here is derived from an EMBL/GenBank/DDBJ whole genome shotgun (WGS) entry which is preliminary data.</text>
</comment>
<evidence type="ECO:0000256" key="1">
    <source>
        <dbReference type="ARBA" id="ARBA00023172"/>
    </source>
</evidence>
<dbReference type="InterPro" id="IPR043128">
    <property type="entry name" value="Rev_trsase/Diguanyl_cyclase"/>
</dbReference>
<proteinExistence type="predicted"/>
<dbReference type="EMBL" id="CAJPWZ010001208">
    <property type="protein sequence ID" value="CAG2209700.1"/>
    <property type="molecule type" value="Genomic_DNA"/>
</dbReference>
<dbReference type="PRINTS" id="PR00345">
    <property type="entry name" value="STATHMIN"/>
</dbReference>
<evidence type="ECO:0000313" key="5">
    <source>
        <dbReference type="Proteomes" id="UP000683360"/>
    </source>
</evidence>
<organism evidence="4 5">
    <name type="scientific">Mytilus edulis</name>
    <name type="common">Blue mussel</name>
    <dbReference type="NCBI Taxonomy" id="6550"/>
    <lineage>
        <taxon>Eukaryota</taxon>
        <taxon>Metazoa</taxon>
        <taxon>Spiralia</taxon>
        <taxon>Lophotrochozoa</taxon>
        <taxon>Mollusca</taxon>
        <taxon>Bivalvia</taxon>
        <taxon>Autobranchia</taxon>
        <taxon>Pteriomorphia</taxon>
        <taxon>Mytilida</taxon>
        <taxon>Mytiloidea</taxon>
        <taxon>Mytilidae</taxon>
        <taxon>Mytilinae</taxon>
        <taxon>Mytilus</taxon>
    </lineage>
</organism>
<dbReference type="GO" id="GO:0006310">
    <property type="term" value="P:DNA recombination"/>
    <property type="evidence" value="ECO:0007669"/>
    <property type="project" value="UniProtKB-KW"/>
</dbReference>
<dbReference type="PROSITE" id="PS51663">
    <property type="entry name" value="STATHMIN_3"/>
    <property type="match status" value="1"/>
</dbReference>
<gene>
    <name evidence="4" type="ORF">MEDL_23796</name>
</gene>
<feature type="domain" description="Reverse transcriptase" evidence="3">
    <location>
        <begin position="1"/>
        <end position="272"/>
    </location>
</feature>
<evidence type="ECO:0000259" key="3">
    <source>
        <dbReference type="PROSITE" id="PS50878"/>
    </source>
</evidence>
<feature type="coiled-coil region" evidence="2">
    <location>
        <begin position="367"/>
        <end position="442"/>
    </location>
</feature>
<evidence type="ECO:0000313" key="4">
    <source>
        <dbReference type="EMBL" id="CAG2209700.1"/>
    </source>
</evidence>
<dbReference type="SUPFAM" id="SSF56349">
    <property type="entry name" value="DNA breaking-rejoining enzymes"/>
    <property type="match status" value="1"/>
</dbReference>
<dbReference type="Proteomes" id="UP000683360">
    <property type="component" value="Unassembled WGS sequence"/>
</dbReference>
<dbReference type="Gene3D" id="1.10.443.10">
    <property type="entry name" value="Intergrase catalytic core"/>
    <property type="match status" value="1"/>
</dbReference>
<dbReference type="InterPro" id="IPR043502">
    <property type="entry name" value="DNA/RNA_pol_sf"/>
</dbReference>
<protein>
    <recommendedName>
        <fullName evidence="3">Reverse transcriptase domain-containing protein</fullName>
    </recommendedName>
</protein>
<dbReference type="Gene3D" id="3.30.70.270">
    <property type="match status" value="1"/>
</dbReference>
<dbReference type="AlphaFoldDB" id="A0A8S3RS45"/>
<dbReference type="OrthoDB" id="6070935at2759"/>
<keyword evidence="2" id="KW-0175">Coiled coil</keyword>
<dbReference type="Gene3D" id="6.10.280.30">
    <property type="match status" value="1"/>
</dbReference>
<dbReference type="GO" id="GO:0015074">
    <property type="term" value="P:DNA integration"/>
    <property type="evidence" value="ECO:0007669"/>
    <property type="project" value="InterPro"/>
</dbReference>
<keyword evidence="5" id="KW-1185">Reference proteome</keyword>
<sequence>MSKYLSIRYNNGALPKSPLFVEDEFQSSPLSRETFISSLRQLLDTLGYNTVKFCGHSFRIGAATSAAACGVEDHIIQTLGRWSSDCYIRYIRTDAKVLKRAQHDMYLSAPHEDPKNPSLNELIDKDEFSLQYVSIDDAIRTIKSLGFKSWLLKTDIADAFKVMPLSPMLWPFHGIKWDDRYYFFNKLVFGCRSSPKIFDTLSQAICWIAQNNYNIEHILHLLDDFLVIVPEQDNAQQTMNTFLDIFKSLGVPLSFKKTEGPCHKLEYLGIFLDTINMEAYLPLEKDNQLWKKLDEGTIWDLKSRVPFTEQCQQKPNRSAFDAIIVWKGKEGAKRSTGGVAYDYILKPASDNVLPRPISPPKEKPITQEEIFRKLKAAEERRQSLEQQKVQFAAKEKNRVQEVLAKSMEEEEKFAREVKAKLRRSLEVTKENRNMQIQALQEKLRDHAKHIEDVCKASENLGKISERKIILKMENALKIVRNITEPYKIVFEGTCKNDFKKC</sequence>
<dbReference type="PROSITE" id="PS50878">
    <property type="entry name" value="RT_POL"/>
    <property type="match status" value="1"/>
</dbReference>
<dbReference type="Gene3D" id="3.10.10.10">
    <property type="entry name" value="HIV Type 1 Reverse Transcriptase, subunit A, domain 1"/>
    <property type="match status" value="1"/>
</dbReference>
<dbReference type="GO" id="GO:0031110">
    <property type="term" value="P:regulation of microtubule polymerization or depolymerization"/>
    <property type="evidence" value="ECO:0007669"/>
    <property type="project" value="InterPro"/>
</dbReference>
<evidence type="ECO:0000256" key="2">
    <source>
        <dbReference type="SAM" id="Coils"/>
    </source>
</evidence>
<accession>A0A8S3RS45</accession>
<dbReference type="SUPFAM" id="SSF101494">
    <property type="entry name" value="Stathmin"/>
    <property type="match status" value="1"/>
</dbReference>
<dbReference type="Pfam" id="PF00836">
    <property type="entry name" value="Stathmin"/>
    <property type="match status" value="1"/>
</dbReference>
<dbReference type="PANTHER" id="PTHR33050:SF8">
    <property type="entry name" value="REVERSE TRANSCRIPTASE DOMAIN-CONTAINING PROTEIN"/>
    <property type="match status" value="1"/>
</dbReference>
<dbReference type="InterPro" id="IPR000956">
    <property type="entry name" value="Stathmin_fam"/>
</dbReference>
<dbReference type="Pfam" id="PF00078">
    <property type="entry name" value="RVT_1"/>
    <property type="match status" value="1"/>
</dbReference>
<dbReference type="PANTHER" id="PTHR33050">
    <property type="entry name" value="REVERSE TRANSCRIPTASE DOMAIN-CONTAINING PROTEIN"/>
    <property type="match status" value="1"/>
</dbReference>
<name>A0A8S3RS45_MYTED</name>
<dbReference type="InterPro" id="IPR052055">
    <property type="entry name" value="Hepadnavirus_pol/RT"/>
</dbReference>